<accession>A0A839K0B1</accession>
<dbReference type="InterPro" id="IPR013785">
    <property type="entry name" value="Aldolase_TIM"/>
</dbReference>
<evidence type="ECO:0000313" key="12">
    <source>
        <dbReference type="Proteomes" id="UP000574276"/>
    </source>
</evidence>
<dbReference type="GO" id="GO:0003723">
    <property type="term" value="F:RNA binding"/>
    <property type="evidence" value="ECO:0007669"/>
    <property type="project" value="TreeGrafter"/>
</dbReference>
<organism evidence="11 12">
    <name type="scientific">Variimorphobacter saccharofermentans</name>
    <dbReference type="NCBI Taxonomy" id="2755051"/>
    <lineage>
        <taxon>Bacteria</taxon>
        <taxon>Bacillati</taxon>
        <taxon>Bacillota</taxon>
        <taxon>Clostridia</taxon>
        <taxon>Lachnospirales</taxon>
        <taxon>Lachnospiraceae</taxon>
        <taxon>Variimorphobacter</taxon>
    </lineage>
</organism>
<evidence type="ECO:0000256" key="4">
    <source>
        <dbReference type="ARBA" id="ARBA00022694"/>
    </source>
</evidence>
<gene>
    <name evidence="11" type="ORF">H0486_10785</name>
</gene>
<evidence type="ECO:0000256" key="1">
    <source>
        <dbReference type="ARBA" id="ARBA00001917"/>
    </source>
</evidence>
<keyword evidence="6 7" id="KW-0560">Oxidoreductase</keyword>
<feature type="binding site" evidence="9">
    <location>
        <begin position="220"/>
        <end position="221"/>
    </location>
    <ligand>
        <name>FMN</name>
        <dbReference type="ChEBI" id="CHEBI:58210"/>
    </ligand>
</feature>
<evidence type="ECO:0000256" key="5">
    <source>
        <dbReference type="ARBA" id="ARBA00022857"/>
    </source>
</evidence>
<comment type="function">
    <text evidence="7">Catalyzes the synthesis of 5,6-dihydrouridine (D), a modified base found in the D-loop of most tRNAs, via the reduction of the C5-C6 double bond in target uridines.</text>
</comment>
<keyword evidence="4 7" id="KW-0819">tRNA processing</keyword>
<dbReference type="InterPro" id="IPR035587">
    <property type="entry name" value="DUS-like_FMN-bd"/>
</dbReference>
<evidence type="ECO:0000259" key="10">
    <source>
        <dbReference type="Pfam" id="PF01207"/>
    </source>
</evidence>
<comment type="similarity">
    <text evidence="7">Belongs to the dus family.</text>
</comment>
<feature type="domain" description="DUS-like FMN-binding" evidence="10">
    <location>
        <begin position="6"/>
        <end position="304"/>
    </location>
</feature>
<dbReference type="GO" id="GO:0017150">
    <property type="term" value="F:tRNA dihydrouridine synthase activity"/>
    <property type="evidence" value="ECO:0007669"/>
    <property type="project" value="InterPro"/>
</dbReference>
<evidence type="ECO:0000256" key="8">
    <source>
        <dbReference type="PIRSR" id="PIRSR006621-1"/>
    </source>
</evidence>
<feature type="binding site" evidence="9">
    <location>
        <position position="164"/>
    </location>
    <ligand>
        <name>FMN</name>
        <dbReference type="ChEBI" id="CHEBI:58210"/>
    </ligand>
</feature>
<protein>
    <recommendedName>
        <fullName evidence="7">tRNA-dihydrouridine synthase</fullName>
        <ecNumber evidence="7">1.3.1.-</ecNumber>
    </recommendedName>
</protein>
<dbReference type="Gene3D" id="3.20.20.70">
    <property type="entry name" value="Aldolase class I"/>
    <property type="match status" value="1"/>
</dbReference>
<evidence type="ECO:0000256" key="3">
    <source>
        <dbReference type="ARBA" id="ARBA00022643"/>
    </source>
</evidence>
<evidence type="ECO:0000256" key="6">
    <source>
        <dbReference type="ARBA" id="ARBA00023002"/>
    </source>
</evidence>
<keyword evidence="12" id="KW-1185">Reference proteome</keyword>
<dbReference type="InterPro" id="IPR018517">
    <property type="entry name" value="tRNA_hU_synthase_CS"/>
</dbReference>
<evidence type="ECO:0000313" key="11">
    <source>
        <dbReference type="EMBL" id="MBB2183363.1"/>
    </source>
</evidence>
<feature type="binding site" evidence="9">
    <location>
        <position position="66"/>
    </location>
    <ligand>
        <name>FMN</name>
        <dbReference type="ChEBI" id="CHEBI:58210"/>
    </ligand>
</feature>
<sequence length="312" mass="36390">MNFYFAPLEGITGYIYRNAHNQHFNHNNITKYFTPFIMANQSNKLKSKDINDILPDNNPDIVLVPQILTNNADDFIHTSKRIARLGYEEINLNLGCPSGTVVAKNRGSGFLAKVTELDNFLDRIYSEAITRISIKTRIGKDDPEEFYELIEIFNKYPISELIIHPRIQKDFYKNSPNMKIFRDALALSKNPVCYNGDIFTPDDFHRFTNEFPEVGTVMIGRGLLSNPGLIDAIQYNVKLEKEKLKAFHDQIYEGYQRTLFGDRNVLYKMKEIWFYLISRFPENAKYAKKIKKAERLADYEQVIERLFQEDVV</sequence>
<dbReference type="PIRSF" id="PIRSF006621">
    <property type="entry name" value="Dus"/>
    <property type="match status" value="1"/>
</dbReference>
<dbReference type="PANTHER" id="PTHR45846:SF1">
    <property type="entry name" value="TRNA-DIHYDROURIDINE(47) SYNTHASE [NAD(P)(+)]-LIKE"/>
    <property type="match status" value="1"/>
</dbReference>
<comment type="cofactor">
    <cofactor evidence="1 7 9">
        <name>FMN</name>
        <dbReference type="ChEBI" id="CHEBI:58210"/>
    </cofactor>
</comment>
<dbReference type="Proteomes" id="UP000574276">
    <property type="component" value="Unassembled WGS sequence"/>
</dbReference>
<evidence type="ECO:0000256" key="9">
    <source>
        <dbReference type="PIRSR" id="PIRSR006621-2"/>
    </source>
</evidence>
<feature type="active site" description="Proton donor" evidence="8">
    <location>
        <position position="96"/>
    </location>
</feature>
<keyword evidence="5" id="KW-0521">NADP</keyword>
<dbReference type="InterPro" id="IPR001269">
    <property type="entry name" value="DUS_fam"/>
</dbReference>
<comment type="caution">
    <text evidence="11">The sequence shown here is derived from an EMBL/GenBank/DDBJ whole genome shotgun (WGS) entry which is preliminary data.</text>
</comment>
<evidence type="ECO:0000256" key="2">
    <source>
        <dbReference type="ARBA" id="ARBA00022630"/>
    </source>
</evidence>
<keyword evidence="9" id="KW-0547">Nucleotide-binding</keyword>
<dbReference type="SUPFAM" id="SSF51395">
    <property type="entry name" value="FMN-linked oxidoreductases"/>
    <property type="match status" value="1"/>
</dbReference>
<dbReference type="EMBL" id="JACEGA010000001">
    <property type="protein sequence ID" value="MBB2183363.1"/>
    <property type="molecule type" value="Genomic_DNA"/>
</dbReference>
<proteinExistence type="inferred from homology"/>
<dbReference type="PANTHER" id="PTHR45846">
    <property type="entry name" value="TRNA-DIHYDROURIDINE(47) SYNTHASE [NAD(P)(+)]-LIKE"/>
    <property type="match status" value="1"/>
</dbReference>
<dbReference type="AlphaFoldDB" id="A0A839K0B1"/>
<dbReference type="RefSeq" id="WP_228353023.1">
    <property type="nucleotide sequence ID" value="NZ_JACEGA010000001.1"/>
</dbReference>
<name>A0A839K0B1_9FIRM</name>
<keyword evidence="2 7" id="KW-0285">Flavoprotein</keyword>
<reference evidence="11 12" key="1">
    <citation type="submission" date="2020-07" db="EMBL/GenBank/DDBJ databases">
        <title>Characterization and genome sequencing of isolate MD1, a novel member within the family Lachnospiraceae.</title>
        <authorList>
            <person name="Rettenmaier R."/>
            <person name="Di Bello L."/>
            <person name="Zinser C."/>
            <person name="Scheitz K."/>
            <person name="Liebl W."/>
            <person name="Zverlov V."/>
        </authorList>
    </citation>
    <scope>NUCLEOTIDE SEQUENCE [LARGE SCALE GENOMIC DNA]</scope>
    <source>
        <strain evidence="11 12">MD1</strain>
    </source>
</reference>
<dbReference type="GO" id="GO:0050660">
    <property type="term" value="F:flavin adenine dinucleotide binding"/>
    <property type="evidence" value="ECO:0007669"/>
    <property type="project" value="InterPro"/>
</dbReference>
<dbReference type="CDD" id="cd02801">
    <property type="entry name" value="DUS_like_FMN"/>
    <property type="match status" value="1"/>
</dbReference>
<dbReference type="PROSITE" id="PS01136">
    <property type="entry name" value="UPF0034"/>
    <property type="match status" value="1"/>
</dbReference>
<evidence type="ECO:0000256" key="7">
    <source>
        <dbReference type="PIRNR" id="PIRNR006621"/>
    </source>
</evidence>
<feature type="binding site" evidence="9">
    <location>
        <position position="135"/>
    </location>
    <ligand>
        <name>FMN</name>
        <dbReference type="ChEBI" id="CHEBI:58210"/>
    </ligand>
</feature>
<keyword evidence="3 7" id="KW-0288">FMN</keyword>
<dbReference type="Pfam" id="PF01207">
    <property type="entry name" value="Dus"/>
    <property type="match status" value="1"/>
</dbReference>
<dbReference type="EC" id="1.3.1.-" evidence="7"/>